<organism evidence="1 2">
    <name type="scientific">Nocardiopsis changdeensis</name>
    <dbReference type="NCBI Taxonomy" id="2831969"/>
    <lineage>
        <taxon>Bacteria</taxon>
        <taxon>Bacillati</taxon>
        <taxon>Actinomycetota</taxon>
        <taxon>Actinomycetes</taxon>
        <taxon>Streptosporangiales</taxon>
        <taxon>Nocardiopsidaceae</taxon>
        <taxon>Nocardiopsis</taxon>
    </lineage>
</organism>
<protein>
    <submittedName>
        <fullName evidence="1">Uncharacterized protein</fullName>
    </submittedName>
</protein>
<dbReference type="EMBL" id="CP074133">
    <property type="protein sequence ID" value="QUX25408.1"/>
    <property type="molecule type" value="Genomic_DNA"/>
</dbReference>
<dbReference type="Proteomes" id="UP000676079">
    <property type="component" value="Chromosome"/>
</dbReference>
<keyword evidence="2" id="KW-1185">Reference proteome</keyword>
<sequence length="100" mass="10146">MVERVRTLGEAVRVLVGAGEVDPVVAERVLAGVLAGTPVGEFVDARGLARLVASVSGVEGAAEALVQVAEVVGVVGVLDAGAQRAVRIRLRHRTARGALG</sequence>
<accession>A0ABX8BX77</accession>
<gene>
    <name evidence="1" type="ORF">KGD84_14870</name>
</gene>
<name>A0ABX8BX77_9ACTN</name>
<dbReference type="RefSeq" id="WP_220560957.1">
    <property type="nucleotide sequence ID" value="NZ_CP074133.1"/>
</dbReference>
<evidence type="ECO:0000313" key="2">
    <source>
        <dbReference type="Proteomes" id="UP000676079"/>
    </source>
</evidence>
<proteinExistence type="predicted"/>
<reference evidence="1 2" key="1">
    <citation type="submission" date="2021-05" db="EMBL/GenBank/DDBJ databases">
        <title>Direct Submission.</title>
        <authorList>
            <person name="Li K."/>
            <person name="Gao J."/>
        </authorList>
    </citation>
    <scope>NUCLEOTIDE SEQUENCE [LARGE SCALE GENOMIC DNA]</scope>
    <source>
        <strain evidence="1 2">Mg02</strain>
    </source>
</reference>
<evidence type="ECO:0000313" key="1">
    <source>
        <dbReference type="EMBL" id="QUX25408.1"/>
    </source>
</evidence>